<dbReference type="RefSeq" id="WP_142902773.1">
    <property type="nucleotide sequence ID" value="NZ_ML660088.1"/>
</dbReference>
<dbReference type="EMBL" id="VHSG01000004">
    <property type="protein sequence ID" value="TQV85225.1"/>
    <property type="molecule type" value="Genomic_DNA"/>
</dbReference>
<reference evidence="1 2" key="1">
    <citation type="submission" date="2019-06" db="EMBL/GenBank/DDBJ databases">
        <title>Whole genome sequence for Cellvibrionaceae sp. R142.</title>
        <authorList>
            <person name="Wang G."/>
        </authorList>
    </citation>
    <scope>NUCLEOTIDE SEQUENCE [LARGE SCALE GENOMIC DNA]</scope>
    <source>
        <strain evidence="1 2">R142</strain>
    </source>
</reference>
<evidence type="ECO:0000313" key="2">
    <source>
        <dbReference type="Proteomes" id="UP000319732"/>
    </source>
</evidence>
<comment type="caution">
    <text evidence="1">The sequence shown here is derived from an EMBL/GenBank/DDBJ whole genome shotgun (WGS) entry which is preliminary data.</text>
</comment>
<keyword evidence="2" id="KW-1185">Reference proteome</keyword>
<accession>A0A545U6X8</accession>
<name>A0A545U6X8_9GAMM</name>
<sequence>MNQAKNQSDIFIQLLKAQQKIESLKPKLKAAPWQIEVGAVKVITHDFLPNGTILVSRELGDALFTALSEQANDCTN</sequence>
<protein>
    <submittedName>
        <fullName evidence="1">Uncharacterized protein</fullName>
    </submittedName>
</protein>
<gene>
    <name evidence="1" type="ORF">FKG94_03275</name>
</gene>
<proteinExistence type="predicted"/>
<dbReference type="AlphaFoldDB" id="A0A545U6X8"/>
<dbReference type="Proteomes" id="UP000319732">
    <property type="component" value="Unassembled WGS sequence"/>
</dbReference>
<organism evidence="1 2">
    <name type="scientific">Exilibacterium tricleocarpae</name>
    <dbReference type="NCBI Taxonomy" id="2591008"/>
    <lineage>
        <taxon>Bacteria</taxon>
        <taxon>Pseudomonadati</taxon>
        <taxon>Pseudomonadota</taxon>
        <taxon>Gammaproteobacteria</taxon>
        <taxon>Cellvibrionales</taxon>
        <taxon>Cellvibrionaceae</taxon>
        <taxon>Exilibacterium</taxon>
    </lineage>
</organism>
<evidence type="ECO:0000313" key="1">
    <source>
        <dbReference type="EMBL" id="TQV85225.1"/>
    </source>
</evidence>